<keyword evidence="3 4" id="KW-0808">Transferase</keyword>
<comment type="similarity">
    <text evidence="4">Belongs to the thiolase-like superfamily. Beta-ketoacyl-ACP synthases family.</text>
</comment>
<protein>
    <submittedName>
        <fullName evidence="6">Thiolase-like protein</fullName>
    </submittedName>
</protein>
<evidence type="ECO:0000256" key="4">
    <source>
        <dbReference type="RuleBase" id="RU003694"/>
    </source>
</evidence>
<keyword evidence="1" id="KW-0596">Phosphopantetheine</keyword>
<accession>A0A9P9DZH6</accession>
<dbReference type="InterPro" id="IPR016039">
    <property type="entry name" value="Thiolase-like"/>
</dbReference>
<dbReference type="GO" id="GO:0004312">
    <property type="term" value="F:fatty acid synthase activity"/>
    <property type="evidence" value="ECO:0007669"/>
    <property type="project" value="TreeGrafter"/>
</dbReference>
<dbReference type="InterPro" id="IPR014030">
    <property type="entry name" value="Ketoacyl_synth_N"/>
</dbReference>
<keyword evidence="2" id="KW-0597">Phosphoprotein</keyword>
<keyword evidence="7" id="KW-1185">Reference proteome</keyword>
<dbReference type="PANTHER" id="PTHR43775">
    <property type="entry name" value="FATTY ACID SYNTHASE"/>
    <property type="match status" value="1"/>
</dbReference>
<evidence type="ECO:0000259" key="5">
    <source>
        <dbReference type="PROSITE" id="PS52004"/>
    </source>
</evidence>
<dbReference type="Proteomes" id="UP000717696">
    <property type="component" value="Unassembled WGS sequence"/>
</dbReference>
<evidence type="ECO:0000256" key="3">
    <source>
        <dbReference type="ARBA" id="ARBA00022679"/>
    </source>
</evidence>
<gene>
    <name evidence="6" type="ORF">B0J13DRAFT_645904</name>
</gene>
<dbReference type="GO" id="GO:0006633">
    <property type="term" value="P:fatty acid biosynthetic process"/>
    <property type="evidence" value="ECO:0007669"/>
    <property type="project" value="TreeGrafter"/>
</dbReference>
<dbReference type="InterPro" id="IPR014031">
    <property type="entry name" value="Ketoacyl_synth_C"/>
</dbReference>
<dbReference type="InterPro" id="IPR020841">
    <property type="entry name" value="PKS_Beta-ketoAc_synthase_dom"/>
</dbReference>
<dbReference type="PANTHER" id="PTHR43775:SF20">
    <property type="entry name" value="HYBRID PKS-NRPS SYNTHETASE APDA"/>
    <property type="match status" value="1"/>
</dbReference>
<dbReference type="EMBL" id="JAGMUU010000022">
    <property type="protein sequence ID" value="KAH7127842.1"/>
    <property type="molecule type" value="Genomic_DNA"/>
</dbReference>
<dbReference type="SMART" id="SM00825">
    <property type="entry name" value="PKS_KS"/>
    <property type="match status" value="1"/>
</dbReference>
<dbReference type="GO" id="GO:0044550">
    <property type="term" value="P:secondary metabolite biosynthetic process"/>
    <property type="evidence" value="ECO:0007669"/>
    <property type="project" value="TreeGrafter"/>
</dbReference>
<dbReference type="Gene3D" id="3.40.47.10">
    <property type="match status" value="2"/>
</dbReference>
<dbReference type="InterPro" id="IPR050091">
    <property type="entry name" value="PKS_NRPS_Biosynth_Enz"/>
</dbReference>
<dbReference type="CDD" id="cd00833">
    <property type="entry name" value="PKS"/>
    <property type="match status" value="1"/>
</dbReference>
<evidence type="ECO:0000313" key="6">
    <source>
        <dbReference type="EMBL" id="KAH7127842.1"/>
    </source>
</evidence>
<reference evidence="6" key="1">
    <citation type="journal article" date="2021" name="Nat. Commun.">
        <title>Genetic determinants of endophytism in the Arabidopsis root mycobiome.</title>
        <authorList>
            <person name="Mesny F."/>
            <person name="Miyauchi S."/>
            <person name="Thiergart T."/>
            <person name="Pickel B."/>
            <person name="Atanasova L."/>
            <person name="Karlsson M."/>
            <person name="Huettel B."/>
            <person name="Barry K.W."/>
            <person name="Haridas S."/>
            <person name="Chen C."/>
            <person name="Bauer D."/>
            <person name="Andreopoulos W."/>
            <person name="Pangilinan J."/>
            <person name="LaButti K."/>
            <person name="Riley R."/>
            <person name="Lipzen A."/>
            <person name="Clum A."/>
            <person name="Drula E."/>
            <person name="Henrissat B."/>
            <person name="Kohler A."/>
            <person name="Grigoriev I.V."/>
            <person name="Martin F.M."/>
            <person name="Hacquard S."/>
        </authorList>
    </citation>
    <scope>NUCLEOTIDE SEQUENCE</scope>
    <source>
        <strain evidence="6">MPI-CAGE-AT-0021</strain>
    </source>
</reference>
<name>A0A9P9DZH6_9HYPO</name>
<evidence type="ECO:0000313" key="7">
    <source>
        <dbReference type="Proteomes" id="UP000717696"/>
    </source>
</evidence>
<dbReference type="OrthoDB" id="5397531at2759"/>
<dbReference type="PROSITE" id="PS52004">
    <property type="entry name" value="KS3_2"/>
    <property type="match status" value="1"/>
</dbReference>
<feature type="domain" description="Ketosynthase family 3 (KS3)" evidence="5">
    <location>
        <begin position="2"/>
        <end position="283"/>
    </location>
</feature>
<dbReference type="SUPFAM" id="SSF53901">
    <property type="entry name" value="Thiolase-like"/>
    <property type="match status" value="1"/>
</dbReference>
<dbReference type="AlphaFoldDB" id="A0A9P9DZH6"/>
<organism evidence="6 7">
    <name type="scientific">Dactylonectria estremocensis</name>
    <dbReference type="NCBI Taxonomy" id="1079267"/>
    <lineage>
        <taxon>Eukaryota</taxon>
        <taxon>Fungi</taxon>
        <taxon>Dikarya</taxon>
        <taxon>Ascomycota</taxon>
        <taxon>Pezizomycotina</taxon>
        <taxon>Sordariomycetes</taxon>
        <taxon>Hypocreomycetidae</taxon>
        <taxon>Hypocreales</taxon>
        <taxon>Nectriaceae</taxon>
        <taxon>Dactylonectria</taxon>
    </lineage>
</organism>
<comment type="caution">
    <text evidence="6">The sequence shown here is derived from an EMBL/GenBank/DDBJ whole genome shotgun (WGS) entry which is preliminary data.</text>
</comment>
<sequence length="283" mass="30694">MAEPIAVIGTACRFPGSTTSPSKLWELLKAPRDVSYGEVHGCTDVQQRSYLLQEDIHLFDAPFFRINPKEAAGVDSWQKIFLETLLASMEGSQISVHFGIMTNDCLTIQSRDPDRMGSHAATGLSRSILANRVSYVFDLKGTSMSGLRNGEAAQAVVAGTSLLPNPHWFILQSSLHMLSPDAQSRIGEGCAAVDGDDIECIIRETGINSDGRIQGLTMPSHTPQVALIRQTYKTAGLDPVTDRCHYFECHGTGTRAGDTIEAGKIQLCSSINSIRSEVTLPDL</sequence>
<dbReference type="Pfam" id="PF02801">
    <property type="entry name" value="Ketoacyl-synt_C"/>
    <property type="match status" value="1"/>
</dbReference>
<evidence type="ECO:0000256" key="1">
    <source>
        <dbReference type="ARBA" id="ARBA00022450"/>
    </source>
</evidence>
<evidence type="ECO:0000256" key="2">
    <source>
        <dbReference type="ARBA" id="ARBA00022553"/>
    </source>
</evidence>
<dbReference type="Pfam" id="PF00109">
    <property type="entry name" value="ketoacyl-synt"/>
    <property type="match status" value="1"/>
</dbReference>
<proteinExistence type="inferred from homology"/>